<dbReference type="PANTHER" id="PTHR48164">
    <property type="entry name" value="DOLICHYL-DIPHOSPHOOLIGOSACCHARIDE--PROTEIN GLYCOSYLTRANSFERASE SUBUNIT 4"/>
    <property type="match status" value="1"/>
</dbReference>
<comment type="similarity">
    <text evidence="3">Belongs to the OST4 family.</text>
</comment>
<organism evidence="12 13">
    <name type="scientific">Tetranychus urticae</name>
    <name type="common">Two-spotted spider mite</name>
    <dbReference type="NCBI Taxonomy" id="32264"/>
    <lineage>
        <taxon>Eukaryota</taxon>
        <taxon>Metazoa</taxon>
        <taxon>Ecdysozoa</taxon>
        <taxon>Arthropoda</taxon>
        <taxon>Chelicerata</taxon>
        <taxon>Arachnida</taxon>
        <taxon>Acari</taxon>
        <taxon>Acariformes</taxon>
        <taxon>Trombidiformes</taxon>
        <taxon>Prostigmata</taxon>
        <taxon>Eleutherengona</taxon>
        <taxon>Raphignathae</taxon>
        <taxon>Tetranychoidea</taxon>
        <taxon>Tetranychidae</taxon>
        <taxon>Tetranychus</taxon>
    </lineage>
</organism>
<reference evidence="13" key="1">
    <citation type="submission" date="2011-08" db="EMBL/GenBank/DDBJ databases">
        <authorList>
            <person name="Rombauts S."/>
        </authorList>
    </citation>
    <scope>NUCLEOTIDE SEQUENCE</scope>
    <source>
        <strain evidence="13">London</strain>
    </source>
</reference>
<evidence type="ECO:0000256" key="4">
    <source>
        <dbReference type="ARBA" id="ARBA00011157"/>
    </source>
</evidence>
<evidence type="ECO:0000256" key="6">
    <source>
        <dbReference type="ARBA" id="ARBA00022692"/>
    </source>
</evidence>
<keyword evidence="9 11" id="KW-1133">Transmembrane helix</keyword>
<comment type="function">
    <text evidence="1">Subunit of the oligosaccharyl transferase (OST) complex that catalyzes the initial transfer of a defined glycan (Glc(3)Man(9)GlcNAc(2) in eukaryotes) from the lipid carrier dolichol-pyrophosphate to an asparagine residue within an Asn-X-Ser/Thr consensus motif in nascent polypeptide chains, the first step in protein N-glycosylation. N-glycosylation occurs cotranslationally and the complex associates with the Sec61 complex at the channel-forming translocon complex that mediates protein translocation across the endoplasmic reticulum (ER). All subunits are required for a maximal enzyme activity.</text>
</comment>
<keyword evidence="6 11" id="KW-0812">Transmembrane</keyword>
<dbReference type="AlphaFoldDB" id="T1K4Y5"/>
<evidence type="ECO:0000313" key="13">
    <source>
        <dbReference type="Proteomes" id="UP000015104"/>
    </source>
</evidence>
<evidence type="ECO:0000256" key="7">
    <source>
        <dbReference type="ARBA" id="ARBA00022824"/>
    </source>
</evidence>
<dbReference type="GO" id="GO:0018279">
    <property type="term" value="P:protein N-linked glycosylation via asparagine"/>
    <property type="evidence" value="ECO:0007669"/>
    <property type="project" value="TreeGrafter"/>
</dbReference>
<keyword evidence="7" id="KW-0256">Endoplasmic reticulum</keyword>
<evidence type="ECO:0000256" key="5">
    <source>
        <dbReference type="ARBA" id="ARBA00017662"/>
    </source>
</evidence>
<evidence type="ECO:0000256" key="10">
    <source>
        <dbReference type="ARBA" id="ARBA00023136"/>
    </source>
</evidence>
<keyword evidence="10 11" id="KW-0472">Membrane</keyword>
<evidence type="ECO:0000313" key="12">
    <source>
        <dbReference type="EnsemblMetazoa" id="tetur05g04350.1"/>
    </source>
</evidence>
<proteinExistence type="inferred from homology"/>
<comment type="subcellular location">
    <subcellularLocation>
        <location evidence="2">Endoplasmic reticulum membrane</location>
        <topology evidence="2">Single-pass type III membrane protein</topology>
    </subcellularLocation>
</comment>
<keyword evidence="13" id="KW-1185">Reference proteome</keyword>
<dbReference type="InterPro" id="IPR018943">
    <property type="entry name" value="Oligosaccaryltransferase"/>
</dbReference>
<evidence type="ECO:0000256" key="1">
    <source>
        <dbReference type="ARBA" id="ARBA00002791"/>
    </source>
</evidence>
<dbReference type="InterPro" id="IPR036330">
    <property type="entry name" value="Ost4p_sf"/>
</dbReference>
<evidence type="ECO:0000256" key="3">
    <source>
        <dbReference type="ARBA" id="ARBA00007685"/>
    </source>
</evidence>
<dbReference type="EMBL" id="CAEY01001581">
    <property type="status" value="NOT_ANNOTATED_CDS"/>
    <property type="molecule type" value="Genomic_DNA"/>
</dbReference>
<evidence type="ECO:0000256" key="11">
    <source>
        <dbReference type="SAM" id="Phobius"/>
    </source>
</evidence>
<dbReference type="HOGENOM" id="CLU_3351664_0_0_1"/>
<evidence type="ECO:0000256" key="2">
    <source>
        <dbReference type="ARBA" id="ARBA00004643"/>
    </source>
</evidence>
<dbReference type="SUPFAM" id="SSF103464">
    <property type="entry name" value="Oligosaccharyltransferase subunit ost4p"/>
    <property type="match status" value="1"/>
</dbReference>
<dbReference type="EnsemblMetazoa" id="tetur05g04350.1">
    <property type="protein sequence ID" value="tetur05g04350.1"/>
    <property type="gene ID" value="tetur05g04350"/>
</dbReference>
<evidence type="ECO:0000256" key="9">
    <source>
        <dbReference type="ARBA" id="ARBA00022989"/>
    </source>
</evidence>
<dbReference type="Proteomes" id="UP000015104">
    <property type="component" value="Unassembled WGS sequence"/>
</dbReference>
<dbReference type="PANTHER" id="PTHR48164:SF1">
    <property type="entry name" value="DOLICHYL-DIPHOSPHOOLIGOSACCHARIDE--PROTEIN GLYCOSYLTRANSFERASE SUBUNIT 4"/>
    <property type="match status" value="1"/>
</dbReference>
<evidence type="ECO:0000256" key="8">
    <source>
        <dbReference type="ARBA" id="ARBA00022968"/>
    </source>
</evidence>
<sequence length="37" mass="4342">MITDVQLSFFANILGICLFLLVIMYHYGYLFHTKMGK</sequence>
<reference evidence="12" key="2">
    <citation type="submission" date="2015-06" db="UniProtKB">
        <authorList>
            <consortium name="EnsemblMetazoa"/>
        </authorList>
    </citation>
    <scope>IDENTIFICATION</scope>
</reference>
<dbReference type="Pfam" id="PF10215">
    <property type="entry name" value="Ost4"/>
    <property type="match status" value="1"/>
</dbReference>
<dbReference type="GO" id="GO:0008250">
    <property type="term" value="C:oligosaccharyltransferase complex"/>
    <property type="evidence" value="ECO:0007669"/>
    <property type="project" value="TreeGrafter"/>
</dbReference>
<protein>
    <recommendedName>
        <fullName evidence="5">Dolichyl-diphosphooligosaccharide--protein glycosyltransferase subunit 4</fullName>
    </recommendedName>
</protein>
<dbReference type="InterPro" id="IPR051307">
    <property type="entry name" value="OST4"/>
</dbReference>
<keyword evidence="8" id="KW-0735">Signal-anchor</keyword>
<accession>T1K4Y5</accession>
<comment type="subunit">
    <text evidence="4">Component of the oligosaccharyltransferase (OST) complex.</text>
</comment>
<name>T1K4Y5_TETUR</name>
<feature type="transmembrane region" description="Helical" evidence="11">
    <location>
        <begin position="6"/>
        <end position="27"/>
    </location>
</feature>